<organism evidence="1 2">
    <name type="scientific">Bacillus salipaludis</name>
    <dbReference type="NCBI Taxonomy" id="2547811"/>
    <lineage>
        <taxon>Bacteria</taxon>
        <taxon>Bacillati</taxon>
        <taxon>Bacillota</taxon>
        <taxon>Bacilli</taxon>
        <taxon>Bacillales</taxon>
        <taxon>Bacillaceae</taxon>
        <taxon>Bacillus</taxon>
    </lineage>
</organism>
<dbReference type="InterPro" id="IPR012347">
    <property type="entry name" value="Ferritin-like"/>
</dbReference>
<dbReference type="AlphaFoldDB" id="A0AA90R8C6"/>
<dbReference type="Pfam" id="PF11553">
    <property type="entry name" value="DUF3231"/>
    <property type="match status" value="2"/>
</dbReference>
<sequence length="434" mass="50471">MSEILAILNFLNILNTQSPHRRSFKRPRGRFCGFLVQKWSQELCPYDMLFGHSSALYLKMFCSRWTEQGAINRPFIGIIYIILKHTLKNDVKWGFKVFKVKEPLSSSELGTLWLTYQEKTMILRIFEYFLKKSDDQEAKNIMGMLWQELDYYVELIKGIFEREGAVVPKGFTKEDVNLDAPNLYDHGFDIMFLRILKEISMGMYTINMNMAYRIDVMTIYEGLTNVTHKCYKLATVYLLKKGILTPPPIITMPKRTEFIESKRYMNGYKPFSEKRPLNAIELGFLHHGIETNNIGMQLITGFAQSAKNKEVRQYFEKGKELAKRQIKTFQDLLLENDIQFSTGSGCTVTNSTVAPFSDKLMMFCIDLLNGFCIVGESFGTFFTLRNDISLKTALLAKDVYFYGQEGLEIMFKHGWYEEPPQTEDRNHLINKNES</sequence>
<reference evidence="1" key="1">
    <citation type="submission" date="2023-08" db="EMBL/GenBank/DDBJ databases">
        <title>Nitrogen cycling bacteria in agricultural field soils.</title>
        <authorList>
            <person name="Jang J."/>
        </authorList>
    </citation>
    <scope>NUCLEOTIDE SEQUENCE</scope>
    <source>
        <strain evidence="1">PS3-36</strain>
    </source>
</reference>
<gene>
    <name evidence="1" type="ORF">RCG21_18035</name>
</gene>
<evidence type="ECO:0000313" key="1">
    <source>
        <dbReference type="EMBL" id="MDQ6598233.1"/>
    </source>
</evidence>
<dbReference type="RefSeq" id="WP_308913553.1">
    <property type="nucleotide sequence ID" value="NZ_JAVGVR010000001.1"/>
</dbReference>
<accession>A0AA90R8C6</accession>
<keyword evidence="2" id="KW-1185">Reference proteome</keyword>
<name>A0AA90R8C6_9BACI</name>
<proteinExistence type="predicted"/>
<dbReference type="Proteomes" id="UP001178888">
    <property type="component" value="Unassembled WGS sequence"/>
</dbReference>
<comment type="caution">
    <text evidence="1">The sequence shown here is derived from an EMBL/GenBank/DDBJ whole genome shotgun (WGS) entry which is preliminary data.</text>
</comment>
<protein>
    <submittedName>
        <fullName evidence="1">DUF3231 family protein</fullName>
    </submittedName>
</protein>
<dbReference type="Gene3D" id="1.20.1260.10">
    <property type="match status" value="2"/>
</dbReference>
<dbReference type="InterPro" id="IPR021617">
    <property type="entry name" value="DUF3231"/>
</dbReference>
<evidence type="ECO:0000313" key="2">
    <source>
        <dbReference type="Proteomes" id="UP001178888"/>
    </source>
</evidence>
<dbReference type="EMBL" id="JAVGVR010000001">
    <property type="protein sequence ID" value="MDQ6598233.1"/>
    <property type="molecule type" value="Genomic_DNA"/>
</dbReference>